<dbReference type="EMBL" id="BKCJ010000410">
    <property type="protein sequence ID" value="GEU32933.1"/>
    <property type="molecule type" value="Genomic_DNA"/>
</dbReference>
<feature type="compositionally biased region" description="Acidic residues" evidence="1">
    <location>
        <begin position="32"/>
        <end position="50"/>
    </location>
</feature>
<protein>
    <submittedName>
        <fullName evidence="2">Uncharacterized protein</fullName>
    </submittedName>
</protein>
<accession>A0A6L2J7B5</accession>
<organism evidence="2">
    <name type="scientific">Tanacetum cinerariifolium</name>
    <name type="common">Dalmatian daisy</name>
    <name type="synonym">Chrysanthemum cinerariifolium</name>
    <dbReference type="NCBI Taxonomy" id="118510"/>
    <lineage>
        <taxon>Eukaryota</taxon>
        <taxon>Viridiplantae</taxon>
        <taxon>Streptophyta</taxon>
        <taxon>Embryophyta</taxon>
        <taxon>Tracheophyta</taxon>
        <taxon>Spermatophyta</taxon>
        <taxon>Magnoliopsida</taxon>
        <taxon>eudicotyledons</taxon>
        <taxon>Gunneridae</taxon>
        <taxon>Pentapetalae</taxon>
        <taxon>asterids</taxon>
        <taxon>campanulids</taxon>
        <taxon>Asterales</taxon>
        <taxon>Asteraceae</taxon>
        <taxon>Asteroideae</taxon>
        <taxon>Anthemideae</taxon>
        <taxon>Anthemidinae</taxon>
        <taxon>Tanacetum</taxon>
    </lineage>
</organism>
<dbReference type="AlphaFoldDB" id="A0A6L2J7B5"/>
<gene>
    <name evidence="2" type="ORF">Tci_004911</name>
</gene>
<reference evidence="2" key="1">
    <citation type="journal article" date="2019" name="Sci. Rep.">
        <title>Draft genome of Tanacetum cinerariifolium, the natural source of mosquito coil.</title>
        <authorList>
            <person name="Yamashiro T."/>
            <person name="Shiraishi A."/>
            <person name="Satake H."/>
            <person name="Nakayama K."/>
        </authorList>
    </citation>
    <scope>NUCLEOTIDE SEQUENCE</scope>
</reference>
<evidence type="ECO:0000256" key="1">
    <source>
        <dbReference type="SAM" id="MobiDB-lite"/>
    </source>
</evidence>
<name>A0A6L2J7B5_TANCI</name>
<feature type="region of interest" description="Disordered" evidence="1">
    <location>
        <begin position="14"/>
        <end position="74"/>
    </location>
</feature>
<evidence type="ECO:0000313" key="2">
    <source>
        <dbReference type="EMBL" id="GEU32933.1"/>
    </source>
</evidence>
<sequence>MQDFGGVIDWYQEPSIIDAPPSPNHVFNFPESEFEEDLEEELEAEAEDDVPPSATPLVGSPITPPPLSESSSDTEDIAPVIENEALEMPPIGSTYEMGGPLSVTLFPPFHLHGSEIARLDGNTELLLSNVQYLERCEKKRKVDMKTCSSEIREGKKREKDEEMDKAKKRLGTLEANYSLILSDRDGWRKAFLNLQAWVFE</sequence>
<comment type="caution">
    <text evidence="2">The sequence shown here is derived from an EMBL/GenBank/DDBJ whole genome shotgun (WGS) entry which is preliminary data.</text>
</comment>
<proteinExistence type="predicted"/>